<accession>A0AC35UCL2</accession>
<name>A0AC35UCL2_9BILA</name>
<proteinExistence type="predicted"/>
<dbReference type="Proteomes" id="UP000095286">
    <property type="component" value="Unplaced"/>
</dbReference>
<dbReference type="WBParaSite" id="RSKR_0001006150.1">
    <property type="protein sequence ID" value="RSKR_0001006150.1"/>
    <property type="gene ID" value="RSKR_0001006150"/>
</dbReference>
<reference evidence="2" key="1">
    <citation type="submission" date="2016-11" db="UniProtKB">
        <authorList>
            <consortium name="WormBaseParasite"/>
        </authorList>
    </citation>
    <scope>IDENTIFICATION</scope>
    <source>
        <strain evidence="2">KR3021</strain>
    </source>
</reference>
<organism evidence="1 2">
    <name type="scientific">Rhabditophanes sp. KR3021</name>
    <dbReference type="NCBI Taxonomy" id="114890"/>
    <lineage>
        <taxon>Eukaryota</taxon>
        <taxon>Metazoa</taxon>
        <taxon>Ecdysozoa</taxon>
        <taxon>Nematoda</taxon>
        <taxon>Chromadorea</taxon>
        <taxon>Rhabditida</taxon>
        <taxon>Tylenchina</taxon>
        <taxon>Panagrolaimomorpha</taxon>
        <taxon>Strongyloidoidea</taxon>
        <taxon>Alloionematidae</taxon>
        <taxon>Rhabditophanes</taxon>
    </lineage>
</organism>
<sequence length="111" mass="12826">MQNILKEDGFTLYDLPKLLFNSKRSLGIFRDDKLKPTKYEKLSLLGMLKTKFTHTIVNNTPIREYVLEAMSVVYKNKDIISIPKQNSKTCFFCDDENAAEDICNLETVHSC</sequence>
<protein>
    <submittedName>
        <fullName evidence="2">DUF5659 domain-containing protein</fullName>
    </submittedName>
</protein>
<evidence type="ECO:0000313" key="1">
    <source>
        <dbReference type="Proteomes" id="UP000095286"/>
    </source>
</evidence>
<evidence type="ECO:0000313" key="2">
    <source>
        <dbReference type="WBParaSite" id="RSKR_0001006150.1"/>
    </source>
</evidence>